<name>A0A1V0SH33_9VIRU</name>
<dbReference type="Gene3D" id="3.40.50.12760">
    <property type="match status" value="1"/>
</dbReference>
<feature type="domain" description="Ribosomal RNA methyltransferase FtsJ" evidence="1">
    <location>
        <begin position="125"/>
        <end position="328"/>
    </location>
</feature>
<dbReference type="EMBL" id="KY684106">
    <property type="protein sequence ID" value="ARF11039.1"/>
    <property type="molecule type" value="Genomic_DNA"/>
</dbReference>
<evidence type="ECO:0000313" key="2">
    <source>
        <dbReference type="EMBL" id="ARF11039.1"/>
    </source>
</evidence>
<sequence length="440" mass="52901">MELLTQFIKNKYTLSKKIYNIILNEEPENIYLFYFDVLNVYGLFPTIIDYKLPQNELNEIQSLESINNSLDEKFVKINKKYKKKFKDTVKKMTNYEENEKDFIYTRKFFSYEIIDHIVEKYNGEYVTVAWLKCYEIIEWYNLIKDQDTVNYFGICEQPGAFVYAINHYIKTKTQVKNYNFILQSLKTNITSRKTGFKAEETLSKEYYKNYDYGKSNGDVTNLENIKYYRQKYYDTNFNLISADCGIDSSDDFTLQEKKIFKIFYGQILLAISLASKGTNYFAKLFTIYELSTASLINLLTKLFEDVFLCRVLTTKSTSGEIYCICKNFKYSKEFMDKHLLKLYSLYEQDLVPNFDSDDIFKEINIWNETLLYRRIISYRASYFRYINRNYTTENKLVIDYIKDIVEHYKNYYINHYKLLILPNDKKLVSKKFINKWIKNN</sequence>
<dbReference type="GO" id="GO:0032259">
    <property type="term" value="P:methylation"/>
    <property type="evidence" value="ECO:0007669"/>
    <property type="project" value="UniProtKB-KW"/>
</dbReference>
<dbReference type="InterPro" id="IPR050851">
    <property type="entry name" value="mRNA_Cap_2O-Ribose_MeTrfase"/>
</dbReference>
<gene>
    <name evidence="2" type="ORF">Hokovirus_4_13</name>
</gene>
<reference evidence="2" key="1">
    <citation type="journal article" date="2017" name="Science">
        <title>Giant viruses with an expanded complement of translation system components.</title>
        <authorList>
            <person name="Schulz F."/>
            <person name="Yutin N."/>
            <person name="Ivanova N.N."/>
            <person name="Ortega D.R."/>
            <person name="Lee T.K."/>
            <person name="Vierheilig J."/>
            <person name="Daims H."/>
            <person name="Horn M."/>
            <person name="Wagner M."/>
            <person name="Jensen G.J."/>
            <person name="Kyrpides N.C."/>
            <person name="Koonin E.V."/>
            <person name="Woyke T."/>
        </authorList>
    </citation>
    <scope>NUCLEOTIDE SEQUENCE</scope>
    <source>
        <strain evidence="2">HKV1</strain>
    </source>
</reference>
<dbReference type="Pfam" id="PF01728">
    <property type="entry name" value="FtsJ"/>
    <property type="match status" value="1"/>
</dbReference>
<dbReference type="InterPro" id="IPR002877">
    <property type="entry name" value="RNA_MeTrfase_FtsJ_dom"/>
</dbReference>
<proteinExistence type="predicted"/>
<dbReference type="GO" id="GO:0004483">
    <property type="term" value="F:methyltransferase cap1 activity"/>
    <property type="evidence" value="ECO:0007669"/>
    <property type="project" value="TreeGrafter"/>
</dbReference>
<dbReference type="GO" id="GO:0006370">
    <property type="term" value="P:7-methylguanosine mRNA capping"/>
    <property type="evidence" value="ECO:0007669"/>
    <property type="project" value="TreeGrafter"/>
</dbReference>
<accession>A0A1V0SH33</accession>
<dbReference type="PANTHER" id="PTHR16121">
    <property type="entry name" value="CAP-SPECIFIC MRNA (NUCLEOSIDE-2'-O-)-METHYLTRANSFERASE 1-RELATED"/>
    <property type="match status" value="1"/>
</dbReference>
<dbReference type="PANTHER" id="PTHR16121:SF0">
    <property type="entry name" value="CAP-SPECIFIC MRNA (NUCLEOSIDE-2'-O-)-METHYLTRANSFERASE 1"/>
    <property type="match status" value="1"/>
</dbReference>
<evidence type="ECO:0000259" key="1">
    <source>
        <dbReference type="Pfam" id="PF01728"/>
    </source>
</evidence>
<organism evidence="2">
    <name type="scientific">Hokovirus HKV1</name>
    <dbReference type="NCBI Taxonomy" id="1977638"/>
    <lineage>
        <taxon>Viruses</taxon>
        <taxon>Varidnaviria</taxon>
        <taxon>Bamfordvirae</taxon>
        <taxon>Nucleocytoviricota</taxon>
        <taxon>Megaviricetes</taxon>
        <taxon>Imitervirales</taxon>
        <taxon>Mimiviridae</taxon>
        <taxon>Klosneuvirinae</taxon>
        <taxon>Hokovirus</taxon>
    </lineage>
</organism>
<protein>
    <submittedName>
        <fullName evidence="2">FtsJ-like methyltransferase</fullName>
    </submittedName>
</protein>
<keyword evidence="2" id="KW-0808">Transferase</keyword>
<keyword evidence="2" id="KW-0489">Methyltransferase</keyword>